<protein>
    <submittedName>
        <fullName evidence="1">Uncharacterized protein</fullName>
    </submittedName>
</protein>
<dbReference type="EMBL" id="JANPWB010000005">
    <property type="protein sequence ID" value="KAJ1183820.1"/>
    <property type="molecule type" value="Genomic_DNA"/>
</dbReference>
<accession>A0AAV7U416</accession>
<organism evidence="1 2">
    <name type="scientific">Pleurodeles waltl</name>
    <name type="common">Iberian ribbed newt</name>
    <dbReference type="NCBI Taxonomy" id="8319"/>
    <lineage>
        <taxon>Eukaryota</taxon>
        <taxon>Metazoa</taxon>
        <taxon>Chordata</taxon>
        <taxon>Craniata</taxon>
        <taxon>Vertebrata</taxon>
        <taxon>Euteleostomi</taxon>
        <taxon>Amphibia</taxon>
        <taxon>Batrachia</taxon>
        <taxon>Caudata</taxon>
        <taxon>Salamandroidea</taxon>
        <taxon>Salamandridae</taxon>
        <taxon>Pleurodelinae</taxon>
        <taxon>Pleurodeles</taxon>
    </lineage>
</organism>
<reference evidence="1" key="1">
    <citation type="journal article" date="2022" name="bioRxiv">
        <title>Sequencing and chromosome-scale assembly of the giantPleurodeles waltlgenome.</title>
        <authorList>
            <person name="Brown T."/>
            <person name="Elewa A."/>
            <person name="Iarovenko S."/>
            <person name="Subramanian E."/>
            <person name="Araus A.J."/>
            <person name="Petzold A."/>
            <person name="Susuki M."/>
            <person name="Suzuki K.-i.T."/>
            <person name="Hayashi T."/>
            <person name="Toyoda A."/>
            <person name="Oliveira C."/>
            <person name="Osipova E."/>
            <person name="Leigh N.D."/>
            <person name="Simon A."/>
            <person name="Yun M.H."/>
        </authorList>
    </citation>
    <scope>NUCLEOTIDE SEQUENCE</scope>
    <source>
        <strain evidence="1">20211129_DDA</strain>
        <tissue evidence="1">Liver</tissue>
    </source>
</reference>
<name>A0AAV7U416_PLEWA</name>
<comment type="caution">
    <text evidence="1">The sequence shown here is derived from an EMBL/GenBank/DDBJ whole genome shotgun (WGS) entry which is preliminary data.</text>
</comment>
<dbReference type="Proteomes" id="UP001066276">
    <property type="component" value="Chromosome 3_1"/>
</dbReference>
<evidence type="ECO:0000313" key="2">
    <source>
        <dbReference type="Proteomes" id="UP001066276"/>
    </source>
</evidence>
<proteinExistence type="predicted"/>
<sequence>MNCAKSKGIRMQIALRKYEEMQSGRCQCLGMRAVGSEACPSTDITETSPRTDITEACPSSEPAACTRGLWAPSVIASGLDSGVRAFASGLCSVCISLSVVGCVAKLAMRPQQQNKALRTAAGGPCFTRTADLHRDPGIEMLAERLRKLNKKSCKGLDQKENLLIKYLADISSNPFDHY</sequence>
<keyword evidence="2" id="KW-1185">Reference proteome</keyword>
<dbReference type="AlphaFoldDB" id="A0AAV7U416"/>
<evidence type="ECO:0000313" key="1">
    <source>
        <dbReference type="EMBL" id="KAJ1183820.1"/>
    </source>
</evidence>
<gene>
    <name evidence="1" type="ORF">NDU88_000634</name>
</gene>